<dbReference type="InterPro" id="IPR035992">
    <property type="entry name" value="Ricin_B-like_lectins"/>
</dbReference>
<evidence type="ECO:0000313" key="3">
    <source>
        <dbReference type="EMBL" id="MDV7216148.1"/>
    </source>
</evidence>
<keyword evidence="1" id="KW-0732">Signal</keyword>
<gene>
    <name evidence="3" type="ORF">R5A26_09300</name>
</gene>
<dbReference type="Proteomes" id="UP001187346">
    <property type="component" value="Unassembled WGS sequence"/>
</dbReference>
<feature type="chain" id="PRO_5046158133" evidence="1">
    <location>
        <begin position="28"/>
        <end position="168"/>
    </location>
</feature>
<accession>A0ABU4F6C9</accession>
<keyword evidence="4" id="KW-1185">Reference proteome</keyword>
<dbReference type="SUPFAM" id="SSF50370">
    <property type="entry name" value="Ricin B-like lectins"/>
    <property type="match status" value="1"/>
</dbReference>
<sequence length="168" mass="17956">MRKTASALTLAAVAAGAMATMSAPAQAATQAANPYAHTRLERVWAPNVCLSMGGSKKNNARLVVAKCGKTDKTFRWTLKRLSGSVFTIKNDKSGKCLAVDSASRIVQATCKPSSKSHQWALNGSRIISRSKNKAIASNSTRAGSKPYLEAYHSSASKAERVRQEWGLS</sequence>
<proteinExistence type="predicted"/>
<protein>
    <submittedName>
        <fullName evidence="3">RICIN domain-containing protein</fullName>
    </submittedName>
</protein>
<dbReference type="EMBL" id="JAWMAJ010000022">
    <property type="protein sequence ID" value="MDV7216148.1"/>
    <property type="molecule type" value="Genomic_DNA"/>
</dbReference>
<dbReference type="Pfam" id="PF00652">
    <property type="entry name" value="Ricin_B_lectin"/>
    <property type="match status" value="1"/>
</dbReference>
<feature type="signal peptide" evidence="1">
    <location>
        <begin position="1"/>
        <end position="27"/>
    </location>
</feature>
<reference evidence="3 4" key="1">
    <citation type="submission" date="2023-10" db="EMBL/GenBank/DDBJ databases">
        <title>Characterization of rhizosphere-enriched actinobacteria from wheat plants lab-grown on chernevaya soil.</title>
        <authorList>
            <person name="Tikhonova E.N."/>
            <person name="Konopkin A."/>
            <person name="Kravchenko I.K."/>
        </authorList>
    </citation>
    <scope>NUCLEOTIDE SEQUENCE [LARGE SCALE GENOMIC DNA]</scope>
    <source>
        <strain evidence="3 4">RR29</strain>
    </source>
</reference>
<name>A0ABU4F6C9_9ACTN</name>
<dbReference type="CDD" id="cd00161">
    <property type="entry name" value="beta-trefoil_Ricin-like"/>
    <property type="match status" value="1"/>
</dbReference>
<evidence type="ECO:0000313" key="4">
    <source>
        <dbReference type="Proteomes" id="UP001187346"/>
    </source>
</evidence>
<organism evidence="3 4">
    <name type="scientific">Streptomyces prunicolor</name>
    <dbReference type="NCBI Taxonomy" id="67348"/>
    <lineage>
        <taxon>Bacteria</taxon>
        <taxon>Bacillati</taxon>
        <taxon>Actinomycetota</taxon>
        <taxon>Actinomycetes</taxon>
        <taxon>Kitasatosporales</taxon>
        <taxon>Streptomycetaceae</taxon>
        <taxon>Streptomyces</taxon>
    </lineage>
</organism>
<dbReference type="RefSeq" id="WP_019060288.1">
    <property type="nucleotide sequence ID" value="NZ_JAPEMW010000001.1"/>
</dbReference>
<comment type="caution">
    <text evidence="3">The sequence shown here is derived from an EMBL/GenBank/DDBJ whole genome shotgun (WGS) entry which is preliminary data.</text>
</comment>
<dbReference type="Gene3D" id="2.80.10.50">
    <property type="match status" value="1"/>
</dbReference>
<evidence type="ECO:0000259" key="2">
    <source>
        <dbReference type="Pfam" id="PF00652"/>
    </source>
</evidence>
<feature type="domain" description="Ricin B lectin" evidence="2">
    <location>
        <begin position="38"/>
        <end position="149"/>
    </location>
</feature>
<evidence type="ECO:0000256" key="1">
    <source>
        <dbReference type="SAM" id="SignalP"/>
    </source>
</evidence>
<dbReference type="PROSITE" id="PS50231">
    <property type="entry name" value="RICIN_B_LECTIN"/>
    <property type="match status" value="1"/>
</dbReference>
<dbReference type="InterPro" id="IPR000772">
    <property type="entry name" value="Ricin_B_lectin"/>
</dbReference>